<dbReference type="SUPFAM" id="SSF52317">
    <property type="entry name" value="Class I glutamine amidotransferase-like"/>
    <property type="match status" value="1"/>
</dbReference>
<dbReference type="PROSITE" id="PS51273">
    <property type="entry name" value="GATASE_TYPE_1"/>
    <property type="match status" value="1"/>
</dbReference>
<keyword evidence="4 9" id="KW-0315">Glutamine amidotransferase</keyword>
<feature type="active site" description="Nucleophile" evidence="7">
    <location>
        <position position="81"/>
    </location>
</feature>
<feature type="active site" description="Charge relay system" evidence="7">
    <location>
        <position position="178"/>
    </location>
</feature>
<dbReference type="InterPro" id="IPR002161">
    <property type="entry name" value="PdxT/SNO"/>
</dbReference>
<keyword evidence="5" id="KW-0456">Lyase</keyword>
<feature type="active site" description="Charge relay system" evidence="7">
    <location>
        <position position="176"/>
    </location>
</feature>
<proteinExistence type="inferred from homology"/>
<dbReference type="GO" id="GO:0016740">
    <property type="term" value="F:transferase activity"/>
    <property type="evidence" value="ECO:0007669"/>
    <property type="project" value="UniProtKB-KW"/>
</dbReference>
<evidence type="ECO:0000256" key="6">
    <source>
        <dbReference type="ARBA" id="ARBA00049534"/>
    </source>
</evidence>
<keyword evidence="9" id="KW-0808">Transferase</keyword>
<dbReference type="GO" id="GO:0008614">
    <property type="term" value="P:pyridoxine metabolic process"/>
    <property type="evidence" value="ECO:0007669"/>
    <property type="project" value="TreeGrafter"/>
</dbReference>
<organism evidence="9 10">
    <name type="scientific">Candidatus Daviesbacteria bacterium GW2011_GWF2_38_6</name>
    <dbReference type="NCBI Taxonomy" id="1618432"/>
    <lineage>
        <taxon>Bacteria</taxon>
        <taxon>Candidatus Daviesiibacteriota</taxon>
    </lineage>
</organism>
<dbReference type="EMBL" id="LBVC01000079">
    <property type="protein sequence ID" value="KKQ76261.1"/>
    <property type="molecule type" value="Genomic_DNA"/>
</dbReference>
<dbReference type="GO" id="GO:0042823">
    <property type="term" value="P:pyridoxal phosphate biosynthetic process"/>
    <property type="evidence" value="ECO:0007669"/>
    <property type="project" value="InterPro"/>
</dbReference>
<evidence type="ECO:0000313" key="9">
    <source>
        <dbReference type="EMBL" id="KKQ76261.1"/>
    </source>
</evidence>
<dbReference type="EC" id="3.5.1.2" evidence="2"/>
<protein>
    <recommendedName>
        <fullName evidence="2">glutaminase</fullName>
        <ecNumber evidence="2">3.5.1.2</ecNumber>
    </recommendedName>
</protein>
<dbReference type="InterPro" id="IPR029062">
    <property type="entry name" value="Class_I_gatase-like"/>
</dbReference>
<dbReference type="PANTHER" id="PTHR31559">
    <property type="entry name" value="PYRIDOXAL 5'-PHOSPHATE SYNTHASE SUBUNIT SNO"/>
    <property type="match status" value="1"/>
</dbReference>
<evidence type="ECO:0000256" key="1">
    <source>
        <dbReference type="ARBA" id="ARBA00008345"/>
    </source>
</evidence>
<comment type="catalytic activity">
    <reaction evidence="6">
        <text>L-glutamine + H2O = L-glutamate + NH4(+)</text>
        <dbReference type="Rhea" id="RHEA:15889"/>
        <dbReference type="ChEBI" id="CHEBI:15377"/>
        <dbReference type="ChEBI" id="CHEBI:28938"/>
        <dbReference type="ChEBI" id="CHEBI:29985"/>
        <dbReference type="ChEBI" id="CHEBI:58359"/>
        <dbReference type="EC" id="3.5.1.2"/>
    </reaction>
</comment>
<dbReference type="PANTHER" id="PTHR31559:SF0">
    <property type="entry name" value="PYRIDOXAL 5'-PHOSPHATE SYNTHASE SUBUNIT SNO1-RELATED"/>
    <property type="match status" value="1"/>
</dbReference>
<dbReference type="PATRIC" id="fig|1618432.3.peg.911"/>
<dbReference type="PROSITE" id="PS01236">
    <property type="entry name" value="PDXT_SNO_1"/>
    <property type="match status" value="1"/>
</dbReference>
<gene>
    <name evidence="9" type="ORF">US99_C0079G0009</name>
</gene>
<keyword evidence="3" id="KW-0378">Hydrolase</keyword>
<feature type="binding site" evidence="8">
    <location>
        <position position="110"/>
    </location>
    <ligand>
        <name>L-glutamine</name>
        <dbReference type="ChEBI" id="CHEBI:58359"/>
    </ligand>
</feature>
<dbReference type="AlphaFoldDB" id="A0A0G0NGP0"/>
<evidence type="ECO:0000256" key="2">
    <source>
        <dbReference type="ARBA" id="ARBA00012918"/>
    </source>
</evidence>
<feature type="binding site" evidence="8">
    <location>
        <begin position="136"/>
        <end position="137"/>
    </location>
    <ligand>
        <name>L-glutamine</name>
        <dbReference type="ChEBI" id="CHEBI:58359"/>
    </ligand>
</feature>
<dbReference type="GO" id="GO:1903600">
    <property type="term" value="C:glutaminase complex"/>
    <property type="evidence" value="ECO:0007669"/>
    <property type="project" value="TreeGrafter"/>
</dbReference>
<dbReference type="PIRSF" id="PIRSF005639">
    <property type="entry name" value="Glut_amidoT_SNO"/>
    <property type="match status" value="1"/>
</dbReference>
<evidence type="ECO:0000256" key="4">
    <source>
        <dbReference type="ARBA" id="ARBA00022962"/>
    </source>
</evidence>
<sequence length="195" mass="22444">MKKIGVLAFHGDVVEHIEVTKKAAKNLRLDIEVIPVRTKNSLRNLNALIIPGGESTTLHKLCQRENMWEDMKRIKNIFGTCAGTIMLAKTIHHKTLDQETLELMDIEIDRNAYGRQTESFEKNIKTSLGRMHAVFIRAPKIKKAGKDVKILARSEREIIACEQKTGDNYYLATCFHPELTSTMFHEYFIKKIYQI</sequence>
<dbReference type="Proteomes" id="UP000034324">
    <property type="component" value="Unassembled WGS sequence"/>
</dbReference>
<dbReference type="GO" id="GO:0016829">
    <property type="term" value="F:lyase activity"/>
    <property type="evidence" value="ECO:0007669"/>
    <property type="project" value="UniProtKB-KW"/>
</dbReference>
<dbReference type="PROSITE" id="PS51130">
    <property type="entry name" value="PDXT_SNO_2"/>
    <property type="match status" value="1"/>
</dbReference>
<evidence type="ECO:0000256" key="7">
    <source>
        <dbReference type="PIRSR" id="PIRSR005639-1"/>
    </source>
</evidence>
<comment type="similarity">
    <text evidence="1">Belongs to the glutaminase PdxT/SNO family.</text>
</comment>
<evidence type="ECO:0000256" key="3">
    <source>
        <dbReference type="ARBA" id="ARBA00022801"/>
    </source>
</evidence>
<name>A0A0G0NGP0_9BACT</name>
<reference evidence="9 10" key="1">
    <citation type="journal article" date="2015" name="Nature">
        <title>rRNA introns, odd ribosomes, and small enigmatic genomes across a large radiation of phyla.</title>
        <authorList>
            <person name="Brown C.T."/>
            <person name="Hug L.A."/>
            <person name="Thomas B.C."/>
            <person name="Sharon I."/>
            <person name="Castelle C.J."/>
            <person name="Singh A."/>
            <person name="Wilkins M.J."/>
            <person name="Williams K.H."/>
            <person name="Banfield J.F."/>
        </authorList>
    </citation>
    <scope>NUCLEOTIDE SEQUENCE [LARGE SCALE GENOMIC DNA]</scope>
</reference>
<dbReference type="GO" id="GO:0005829">
    <property type="term" value="C:cytosol"/>
    <property type="evidence" value="ECO:0007669"/>
    <property type="project" value="TreeGrafter"/>
</dbReference>
<dbReference type="Gene3D" id="3.40.50.880">
    <property type="match status" value="1"/>
</dbReference>
<evidence type="ECO:0000256" key="5">
    <source>
        <dbReference type="ARBA" id="ARBA00023239"/>
    </source>
</evidence>
<dbReference type="Pfam" id="PF01174">
    <property type="entry name" value="SNO"/>
    <property type="match status" value="1"/>
</dbReference>
<dbReference type="GO" id="GO:0004359">
    <property type="term" value="F:glutaminase activity"/>
    <property type="evidence" value="ECO:0007669"/>
    <property type="project" value="UniProtKB-EC"/>
</dbReference>
<dbReference type="NCBIfam" id="TIGR03800">
    <property type="entry name" value="PLP_synth_Pdx2"/>
    <property type="match status" value="1"/>
</dbReference>
<comment type="caution">
    <text evidence="9">The sequence shown here is derived from an EMBL/GenBank/DDBJ whole genome shotgun (WGS) entry which is preliminary data.</text>
</comment>
<accession>A0A0G0NGP0</accession>
<feature type="binding site" evidence="8">
    <location>
        <begin position="53"/>
        <end position="55"/>
    </location>
    <ligand>
        <name>L-glutamine</name>
        <dbReference type="ChEBI" id="CHEBI:58359"/>
    </ligand>
</feature>
<evidence type="ECO:0000313" key="10">
    <source>
        <dbReference type="Proteomes" id="UP000034324"/>
    </source>
</evidence>
<dbReference type="InterPro" id="IPR021196">
    <property type="entry name" value="PdxT/SNO_CS"/>
</dbReference>
<evidence type="ECO:0000256" key="8">
    <source>
        <dbReference type="PIRSR" id="PIRSR005639-2"/>
    </source>
</evidence>